<dbReference type="GO" id="GO:0000462">
    <property type="term" value="P:maturation of SSU-rRNA from tricistronic rRNA transcript (SSU-rRNA, 5.8S rRNA, LSU-rRNA)"/>
    <property type="evidence" value="ECO:0007669"/>
    <property type="project" value="TreeGrafter"/>
</dbReference>
<dbReference type="PANTHER" id="PTHR21738:SF0">
    <property type="entry name" value="RIBOSOMAL RNA PROCESSING PROTEIN 36 HOMOLOG"/>
    <property type="match status" value="1"/>
</dbReference>
<evidence type="ECO:0000313" key="9">
    <source>
        <dbReference type="Proteomes" id="UP000261620"/>
    </source>
</evidence>
<comment type="subunit">
    <text evidence="6">Associates with 90S and pre-40S pre-ribosomal particles.</text>
</comment>
<keyword evidence="5 6" id="KW-0539">Nucleus</keyword>
<feature type="compositionally biased region" description="Acidic residues" evidence="7">
    <location>
        <begin position="67"/>
        <end position="99"/>
    </location>
</feature>
<feature type="region of interest" description="Disordered" evidence="7">
    <location>
        <begin position="241"/>
        <end position="281"/>
    </location>
</feature>
<evidence type="ECO:0000313" key="8">
    <source>
        <dbReference type="Ensembl" id="ENSMMOP00000024504.1"/>
    </source>
</evidence>
<accession>A0A3Q3XEW6</accession>
<dbReference type="InterPro" id="IPR009292">
    <property type="entry name" value="RRP36"/>
</dbReference>
<dbReference type="Proteomes" id="UP000261620">
    <property type="component" value="Unplaced"/>
</dbReference>
<organism evidence="8 9">
    <name type="scientific">Mola mola</name>
    <name type="common">Ocean sunfish</name>
    <name type="synonym">Tetraodon mola</name>
    <dbReference type="NCBI Taxonomy" id="94237"/>
    <lineage>
        <taxon>Eukaryota</taxon>
        <taxon>Metazoa</taxon>
        <taxon>Chordata</taxon>
        <taxon>Craniata</taxon>
        <taxon>Vertebrata</taxon>
        <taxon>Euteleostomi</taxon>
        <taxon>Actinopterygii</taxon>
        <taxon>Neopterygii</taxon>
        <taxon>Teleostei</taxon>
        <taxon>Neoteleostei</taxon>
        <taxon>Acanthomorphata</taxon>
        <taxon>Eupercaria</taxon>
        <taxon>Tetraodontiformes</taxon>
        <taxon>Molidae</taxon>
        <taxon>Mola</taxon>
    </lineage>
</organism>
<reference evidence="8" key="1">
    <citation type="submission" date="2025-08" db="UniProtKB">
        <authorList>
            <consortium name="Ensembl"/>
        </authorList>
    </citation>
    <scope>IDENTIFICATION</scope>
</reference>
<dbReference type="PANTHER" id="PTHR21738">
    <property type="entry name" value="RIBOSOMAL RNA PROCESSING PROTEIN 36 HOMOLOG"/>
    <property type="match status" value="1"/>
</dbReference>
<feature type="compositionally biased region" description="Basic residues" evidence="7">
    <location>
        <begin position="305"/>
        <end position="326"/>
    </location>
</feature>
<sequence>MGWGLKSGPTPSCDSSSLSPQLLSFDTPMKGIRRQPQQAASSSADEDSDVEKKFAPLSEGGGRGGGAEEEEEELGDGGDEDEEEGSGDSEAPGDNDQDSEIAGGSSEVQTREDIKKELSNMSFEDVLKLQNKVGTRVYNQVAFGGDKSGQTHVKKKRLNKNRPTEVSAKNPAPFLRQVVATLRDPRFDDLSGEYKAEIFENTYKFISDIKLREREVRGKQLKRAKSDRKKEKLQFLLTRMDNQERARQSREQQRERELQFKRQQRERANQGAAPFFLKKSDRKKLQLAGKYEQLKKSGKLENFLSKKRRRNAVKDRRKLPRQRKSR</sequence>
<comment type="similarity">
    <text evidence="2 6">Belongs to the RRP36 family.</text>
</comment>
<evidence type="ECO:0000256" key="6">
    <source>
        <dbReference type="RuleBase" id="RU368027"/>
    </source>
</evidence>
<feature type="region of interest" description="Disordered" evidence="7">
    <location>
        <begin position="141"/>
        <end position="168"/>
    </location>
</feature>
<proteinExistence type="inferred from homology"/>
<dbReference type="Ensembl" id="ENSMMOT00000024915.1">
    <property type="protein sequence ID" value="ENSMMOP00000024504.1"/>
    <property type="gene ID" value="ENSMMOG00000018637.1"/>
</dbReference>
<dbReference type="AlphaFoldDB" id="A0A3Q3XEW6"/>
<dbReference type="OMA" id="ERKEMPW"/>
<evidence type="ECO:0000256" key="3">
    <source>
        <dbReference type="ARBA" id="ARBA00022517"/>
    </source>
</evidence>
<evidence type="ECO:0000256" key="1">
    <source>
        <dbReference type="ARBA" id="ARBA00004604"/>
    </source>
</evidence>
<name>A0A3Q3XEW6_MOLML</name>
<evidence type="ECO:0000256" key="5">
    <source>
        <dbReference type="ARBA" id="ARBA00023242"/>
    </source>
</evidence>
<feature type="region of interest" description="Disordered" evidence="7">
    <location>
        <begin position="1"/>
        <end position="121"/>
    </location>
</feature>
<evidence type="ECO:0000256" key="4">
    <source>
        <dbReference type="ARBA" id="ARBA00022552"/>
    </source>
</evidence>
<comment type="function">
    <text evidence="6">Component of the 90S pre-ribosome involved in the maturation of rRNAs. Required for early cleavages of the pre-RNAs in the 40S ribosomal subunit maturation pathway.</text>
</comment>
<comment type="subcellular location">
    <subcellularLocation>
        <location evidence="1 6">Nucleus</location>
        <location evidence="1 6">Nucleolus</location>
    </subcellularLocation>
</comment>
<keyword evidence="4 6" id="KW-0698">rRNA processing</keyword>
<keyword evidence="6" id="KW-0687">Ribonucleoprotein</keyword>
<keyword evidence="9" id="KW-1185">Reference proteome</keyword>
<protein>
    <recommendedName>
        <fullName evidence="6">rRNA biogenesis protein RRP36</fullName>
    </recommendedName>
</protein>
<dbReference type="GO" id="GO:0005730">
    <property type="term" value="C:nucleolus"/>
    <property type="evidence" value="ECO:0007669"/>
    <property type="project" value="UniProtKB-SubCell"/>
</dbReference>
<feature type="compositionally biased region" description="Polar residues" evidence="7">
    <location>
        <begin position="9"/>
        <end position="24"/>
    </location>
</feature>
<feature type="compositionally biased region" description="Basic and acidic residues" evidence="7">
    <location>
        <begin position="109"/>
        <end position="118"/>
    </location>
</feature>
<feature type="compositionally biased region" description="Basic and acidic residues" evidence="7">
    <location>
        <begin position="241"/>
        <end position="268"/>
    </location>
</feature>
<evidence type="ECO:0000256" key="2">
    <source>
        <dbReference type="ARBA" id="ARBA00009418"/>
    </source>
</evidence>
<dbReference type="STRING" id="94237.ENSMMOP00000024504"/>
<dbReference type="GO" id="GO:0030686">
    <property type="term" value="C:90S preribosome"/>
    <property type="evidence" value="ECO:0007669"/>
    <property type="project" value="TreeGrafter"/>
</dbReference>
<evidence type="ECO:0000256" key="7">
    <source>
        <dbReference type="SAM" id="MobiDB-lite"/>
    </source>
</evidence>
<reference evidence="8" key="2">
    <citation type="submission" date="2025-09" db="UniProtKB">
        <authorList>
            <consortium name="Ensembl"/>
        </authorList>
    </citation>
    <scope>IDENTIFICATION</scope>
</reference>
<keyword evidence="3 6" id="KW-0690">Ribosome biogenesis</keyword>
<feature type="region of interest" description="Disordered" evidence="7">
    <location>
        <begin position="298"/>
        <end position="326"/>
    </location>
</feature>
<dbReference type="Pfam" id="PF06102">
    <property type="entry name" value="RRP36"/>
    <property type="match status" value="1"/>
</dbReference>